<dbReference type="InterPro" id="IPR003113">
    <property type="entry name" value="PI3K_ABD"/>
</dbReference>
<feature type="domain" description="PIK helical" evidence="10">
    <location>
        <begin position="505"/>
        <end position="682"/>
    </location>
</feature>
<dbReference type="InterPro" id="IPR002420">
    <property type="entry name" value="PI3K-type_C2_dom"/>
</dbReference>
<dbReference type="InterPro" id="IPR015433">
    <property type="entry name" value="PI3/4_kinase"/>
</dbReference>
<dbReference type="GO" id="GO:0016477">
    <property type="term" value="P:cell migration"/>
    <property type="evidence" value="ECO:0007669"/>
    <property type="project" value="TreeGrafter"/>
</dbReference>
<evidence type="ECO:0000313" key="14">
    <source>
        <dbReference type="Proteomes" id="UP000494165"/>
    </source>
</evidence>
<evidence type="ECO:0000256" key="3">
    <source>
        <dbReference type="ARBA" id="ARBA00022679"/>
    </source>
</evidence>
<accession>A0A8S1C739</accession>
<dbReference type="OrthoDB" id="67688at2759"/>
<dbReference type="GO" id="GO:0050920">
    <property type="term" value="P:regulation of chemotaxis"/>
    <property type="evidence" value="ECO:0007669"/>
    <property type="project" value="UniProtKB-ARBA"/>
</dbReference>
<evidence type="ECO:0000259" key="10">
    <source>
        <dbReference type="PROSITE" id="PS51545"/>
    </source>
</evidence>
<evidence type="ECO:0000256" key="1">
    <source>
        <dbReference type="ARBA" id="ARBA00001498"/>
    </source>
</evidence>
<dbReference type="SUPFAM" id="SSF48371">
    <property type="entry name" value="ARM repeat"/>
    <property type="match status" value="1"/>
</dbReference>
<name>A0A8S1C739_9INSE</name>
<dbReference type="GO" id="GO:0005942">
    <property type="term" value="C:phosphatidylinositol 3-kinase complex"/>
    <property type="evidence" value="ECO:0007669"/>
    <property type="project" value="TreeGrafter"/>
</dbReference>
<dbReference type="InterPro" id="IPR042236">
    <property type="entry name" value="PI3K_accessory_sf"/>
</dbReference>
<dbReference type="Pfam" id="PF00613">
    <property type="entry name" value="PI3Ka"/>
    <property type="match status" value="1"/>
</dbReference>
<evidence type="ECO:0000313" key="13">
    <source>
        <dbReference type="EMBL" id="CAB3363694.1"/>
    </source>
</evidence>
<dbReference type="SMART" id="SM00145">
    <property type="entry name" value="PI3Ka"/>
    <property type="match status" value="1"/>
</dbReference>
<dbReference type="AlphaFoldDB" id="A0A8S1C739"/>
<dbReference type="SUPFAM" id="SSF54236">
    <property type="entry name" value="Ubiquitin-like"/>
    <property type="match status" value="1"/>
</dbReference>
<dbReference type="InterPro" id="IPR036940">
    <property type="entry name" value="PI3/4_kinase_cat_sf"/>
</dbReference>
<dbReference type="FunFam" id="1.10.1070.11:FF:000001">
    <property type="entry name" value="Phosphatidylinositol 4,5-bisphosphate 3-kinase catalytic subunit"/>
    <property type="match status" value="1"/>
</dbReference>
<dbReference type="InterPro" id="IPR018936">
    <property type="entry name" value="PI3/4_kinase_CS"/>
</dbReference>
<evidence type="ECO:0000256" key="5">
    <source>
        <dbReference type="ARBA" id="ARBA00022777"/>
    </source>
</evidence>
<keyword evidence="6" id="KW-0067">ATP-binding</keyword>
<feature type="domain" description="C2 PI3K-type" evidence="12">
    <location>
        <begin position="319"/>
        <end position="475"/>
    </location>
</feature>
<evidence type="ECO:0000259" key="9">
    <source>
        <dbReference type="PROSITE" id="PS51544"/>
    </source>
</evidence>
<dbReference type="Proteomes" id="UP000494165">
    <property type="component" value="Unassembled WGS sequence"/>
</dbReference>
<dbReference type="Gene3D" id="3.10.20.770">
    <property type="match status" value="1"/>
</dbReference>
<dbReference type="InterPro" id="IPR011009">
    <property type="entry name" value="Kinase-like_dom_sf"/>
</dbReference>
<dbReference type="GO" id="GO:0043491">
    <property type="term" value="P:phosphatidylinositol 3-kinase/protein kinase B signal transduction"/>
    <property type="evidence" value="ECO:0007669"/>
    <property type="project" value="TreeGrafter"/>
</dbReference>
<comment type="caution">
    <text evidence="13">The sequence shown here is derived from an EMBL/GenBank/DDBJ whole genome shotgun (WGS) entry which is preliminary data.</text>
</comment>
<gene>
    <name evidence="13" type="ORF">CLODIP_2_CD09941</name>
</gene>
<dbReference type="InterPro" id="IPR035892">
    <property type="entry name" value="C2_domain_sf"/>
</dbReference>
<dbReference type="SUPFAM" id="SSF49562">
    <property type="entry name" value="C2 domain (Calcium/lipid-binding domain, CaLB)"/>
    <property type="match status" value="1"/>
</dbReference>
<dbReference type="GO" id="GO:0035005">
    <property type="term" value="F:1-phosphatidylinositol-4-phosphate 3-kinase activity"/>
    <property type="evidence" value="ECO:0007669"/>
    <property type="project" value="TreeGrafter"/>
</dbReference>
<keyword evidence="4" id="KW-0547">Nucleotide-binding</keyword>
<feature type="domain" description="PI3K-ABD" evidence="9">
    <location>
        <begin position="14"/>
        <end position="103"/>
    </location>
</feature>
<dbReference type="GO" id="GO:0005524">
    <property type="term" value="F:ATP binding"/>
    <property type="evidence" value="ECO:0007669"/>
    <property type="project" value="UniProtKB-KW"/>
</dbReference>
<dbReference type="InterPro" id="IPR029071">
    <property type="entry name" value="Ubiquitin-like_domsf"/>
</dbReference>
<dbReference type="CDD" id="cd05165">
    <property type="entry name" value="PI3Kc_I"/>
    <property type="match status" value="1"/>
</dbReference>
<dbReference type="InterPro" id="IPR000341">
    <property type="entry name" value="PI3K_Ras-bd_dom"/>
</dbReference>
<dbReference type="GO" id="GO:0016303">
    <property type="term" value="F:1-phosphatidylinositol-3-kinase activity"/>
    <property type="evidence" value="ECO:0007669"/>
    <property type="project" value="UniProtKB-EC"/>
</dbReference>
<dbReference type="EMBL" id="CADEPI010000013">
    <property type="protein sequence ID" value="CAB3363694.1"/>
    <property type="molecule type" value="Genomic_DNA"/>
</dbReference>
<evidence type="ECO:0000259" key="11">
    <source>
        <dbReference type="PROSITE" id="PS51546"/>
    </source>
</evidence>
<dbReference type="InterPro" id="IPR001263">
    <property type="entry name" value="PI3K_accessory_dom"/>
</dbReference>
<dbReference type="PANTHER" id="PTHR10048">
    <property type="entry name" value="PHOSPHATIDYLINOSITOL KINASE"/>
    <property type="match status" value="1"/>
</dbReference>
<protein>
    <recommendedName>
        <fullName evidence="2">phosphatidylinositol 3-kinase</fullName>
        <ecNumber evidence="2">2.7.1.137</ecNumber>
    </recommendedName>
</protein>
<dbReference type="SMART" id="SM00143">
    <property type="entry name" value="PI3K_p85B"/>
    <property type="match status" value="1"/>
</dbReference>
<dbReference type="Gene3D" id="3.30.1010.10">
    <property type="entry name" value="Phosphatidylinositol 3-kinase Catalytic Subunit, Chain A, domain 4"/>
    <property type="match status" value="1"/>
</dbReference>
<evidence type="ECO:0000256" key="4">
    <source>
        <dbReference type="ARBA" id="ARBA00022741"/>
    </source>
</evidence>
<keyword evidence="5" id="KW-0418">Kinase</keyword>
<dbReference type="PROSITE" id="PS51544">
    <property type="entry name" value="PI3K_ABD"/>
    <property type="match status" value="1"/>
</dbReference>
<proteinExistence type="inferred from homology"/>
<dbReference type="SUPFAM" id="SSF56112">
    <property type="entry name" value="Protein kinase-like (PK-like)"/>
    <property type="match status" value="1"/>
</dbReference>
<comment type="catalytic activity">
    <reaction evidence="1">
        <text>a 1,2-diacyl-sn-glycero-3-phospho-(1D-myo-inositol) + ATP = a 1,2-diacyl-sn-glycero-3-phospho-(1D-myo-inositol-3-phosphate) + ADP + H(+)</text>
        <dbReference type="Rhea" id="RHEA:12709"/>
        <dbReference type="ChEBI" id="CHEBI:15378"/>
        <dbReference type="ChEBI" id="CHEBI:30616"/>
        <dbReference type="ChEBI" id="CHEBI:57880"/>
        <dbReference type="ChEBI" id="CHEBI:58088"/>
        <dbReference type="ChEBI" id="CHEBI:456216"/>
        <dbReference type="EC" id="2.7.1.137"/>
    </reaction>
</comment>
<dbReference type="SMART" id="SM00144">
    <property type="entry name" value="PI3K_rbd"/>
    <property type="match status" value="1"/>
</dbReference>
<keyword evidence="14" id="KW-1185">Reference proteome</keyword>
<feature type="domain" description="PI3K-RBD" evidence="11">
    <location>
        <begin position="174"/>
        <end position="270"/>
    </location>
</feature>
<evidence type="ECO:0000256" key="7">
    <source>
        <dbReference type="PROSITE-ProRule" id="PRU00880"/>
    </source>
</evidence>
<dbReference type="Gene3D" id="1.10.1070.11">
    <property type="entry name" value="Phosphatidylinositol 3-/4-kinase, catalytic domain"/>
    <property type="match status" value="1"/>
</dbReference>
<evidence type="ECO:0000259" key="8">
    <source>
        <dbReference type="PROSITE" id="PS50290"/>
    </source>
</evidence>
<dbReference type="InterPro" id="IPR000403">
    <property type="entry name" value="PI3/4_kinase_cat_dom"/>
</dbReference>
<keyword evidence="3" id="KW-0808">Transferase</keyword>
<dbReference type="PANTHER" id="PTHR10048:SF118">
    <property type="entry name" value="PI-3 KINASE"/>
    <property type="match status" value="1"/>
</dbReference>
<dbReference type="GO" id="GO:0005737">
    <property type="term" value="C:cytoplasm"/>
    <property type="evidence" value="ECO:0007669"/>
    <property type="project" value="UniProtKB-ARBA"/>
</dbReference>
<dbReference type="PROSITE" id="PS00916">
    <property type="entry name" value="PI3_4_KINASE_2"/>
    <property type="match status" value="1"/>
</dbReference>
<dbReference type="SMART" id="SM00142">
    <property type="entry name" value="PI3K_C2"/>
    <property type="match status" value="1"/>
</dbReference>
<dbReference type="PROSITE" id="PS50290">
    <property type="entry name" value="PI3_4_KINASE_3"/>
    <property type="match status" value="1"/>
</dbReference>
<dbReference type="Pfam" id="PF00794">
    <property type="entry name" value="PI3K_rbd"/>
    <property type="match status" value="1"/>
</dbReference>
<dbReference type="EC" id="2.7.1.137" evidence="2"/>
<evidence type="ECO:0000256" key="6">
    <source>
        <dbReference type="ARBA" id="ARBA00022840"/>
    </source>
</evidence>
<dbReference type="PROSITE" id="PS51545">
    <property type="entry name" value="PIK_HELICAL"/>
    <property type="match status" value="1"/>
</dbReference>
<dbReference type="Gene3D" id="1.25.40.70">
    <property type="entry name" value="Phosphatidylinositol 3-kinase, accessory domain (PIK)"/>
    <property type="match status" value="1"/>
</dbReference>
<dbReference type="FunFam" id="3.30.1010.10:FF:000008">
    <property type="entry name" value="Phosphatidylinositol 4,5-bisphosphate 3-kinase catalytic subunit gamma"/>
    <property type="match status" value="1"/>
</dbReference>
<evidence type="ECO:0000256" key="2">
    <source>
        <dbReference type="ARBA" id="ARBA00012073"/>
    </source>
</evidence>
<evidence type="ECO:0000259" key="12">
    <source>
        <dbReference type="PROSITE" id="PS51547"/>
    </source>
</evidence>
<feature type="domain" description="PI3K/PI4K catalytic" evidence="8">
    <location>
        <begin position="750"/>
        <end position="1033"/>
    </location>
</feature>
<dbReference type="GO" id="GO:0048015">
    <property type="term" value="P:phosphatidylinositol-mediated signaling"/>
    <property type="evidence" value="ECO:0007669"/>
    <property type="project" value="TreeGrafter"/>
</dbReference>
<dbReference type="SMART" id="SM00146">
    <property type="entry name" value="PI3Kc"/>
    <property type="match status" value="1"/>
</dbReference>
<reference evidence="13 14" key="1">
    <citation type="submission" date="2020-04" db="EMBL/GenBank/DDBJ databases">
        <authorList>
            <person name="Alioto T."/>
            <person name="Alioto T."/>
            <person name="Gomez Garrido J."/>
        </authorList>
    </citation>
    <scope>NUCLEOTIDE SEQUENCE [LARGE SCALE GENOMIC DNA]</scope>
</reference>
<dbReference type="PROSITE" id="PS51547">
    <property type="entry name" value="C2_PI3K"/>
    <property type="match status" value="1"/>
</dbReference>
<dbReference type="Pfam" id="PF00454">
    <property type="entry name" value="PI3_PI4_kinase"/>
    <property type="match status" value="1"/>
</dbReference>
<dbReference type="PROSITE" id="PS51546">
    <property type="entry name" value="PI3K_RBD"/>
    <property type="match status" value="1"/>
</dbReference>
<sequence length="1050" mass="120620">MPDANAPLWLKDFKDSNVQLHCLMPNGMYIMLHANRCATLHEIKDELFDEASKQPLYWALQDKSTYNIEIINSLSQREVSYDESRTLLDVNPFMCLVNLIESKTEKPDEQIQNSIKKIIGKTNLHDLKSSEVTDFRWKMKNYVEDVLRESENKSWLEKISSKYPPRLSLGIKLPSSIKGDAFDVVVKSYDSNEWSYKFRIGFNVNAAELLKLALTKKATNTNSKLEDPNNYLLKVCGQHEFLLGDHPLIYFTHIQEALAKEAAPVVIVVPVSYLSAGNELDILQGNVARLDLKPPRPGSASSSTMTLRKRGKYLSSWEAVGKFSVLIKSINKLNCDKDSVVGVRVGIFHGGKPMCEQKSTSEKPVTMEEDVCKCQWENELLEFDITVANIPRMARLCFVVYEKSRSAKRKNALNPLAWVNTTVYDFKGQLQQGANTLYMWHEDLQVDSNDLLRPLGTVVGNPLTSDCSSLSVVFPLIDPDKIVLYPYMDTILKFAEPVLNDSPELAALNQGHLSILENLRATFERDPRAELHDQDKKSFWRLRHICMQEFPDMLPKLLDCLEWNDRQQVADAISLVKQWPILPAEKALELLDYAYADQTVRSYAVECISKVSDEELSLYLLQLVQALKHESYLHCDLALLLVRKAIENQRIGHFFFWHLKSEMEVPHVSVRFGLILETYCQACVQHLPILQKQMDWLVKLQYLEEMVRLKPNKEKQRAALHEILLENHAKEAFTNITSPLDPTFRCKKVVAEKCRVMDSKMKPLWIVFQNADIHGDDIYIIYKNGDDLRQDMLTLQMLRIMDQLWKREGLDFRMIPYNCISTESRVGLIEVVLNAETIANIQKEKGMFSATSAFRKGSLLAWLKDHNPTEAQLNKAIDEFTWSCAGYCVATFVLGIADRHSDNIMVKKTGQLFHIDFGHILGHFKEKFGFKRERVPFVLTHDFVHVINKGQNKDKATEFLHFRSLCEKAFIMLRRHGCLILSLFAMMISTGLPELSSEKDLSYLQETLALQKTEEEALEHFRSKFDEALSNSWKTSLNWASHNFAKNNKQ</sequence>
<dbReference type="Pfam" id="PF02192">
    <property type="entry name" value="PI3K_p85B"/>
    <property type="match status" value="1"/>
</dbReference>
<dbReference type="InterPro" id="IPR016024">
    <property type="entry name" value="ARM-type_fold"/>
</dbReference>
<dbReference type="Gene3D" id="2.60.40.150">
    <property type="entry name" value="C2 domain"/>
    <property type="match status" value="1"/>
</dbReference>
<dbReference type="Pfam" id="PF00792">
    <property type="entry name" value="PI3K_C2"/>
    <property type="match status" value="1"/>
</dbReference>
<dbReference type="GO" id="GO:0032060">
    <property type="term" value="P:bleb assembly"/>
    <property type="evidence" value="ECO:0007669"/>
    <property type="project" value="UniProtKB-ARBA"/>
</dbReference>
<comment type="similarity">
    <text evidence="7">Belongs to the PI3/PI4-kinase family.</text>
</comment>
<organism evidence="13 14">
    <name type="scientific">Cloeon dipterum</name>
    <dbReference type="NCBI Taxonomy" id="197152"/>
    <lineage>
        <taxon>Eukaryota</taxon>
        <taxon>Metazoa</taxon>
        <taxon>Ecdysozoa</taxon>
        <taxon>Arthropoda</taxon>
        <taxon>Hexapoda</taxon>
        <taxon>Insecta</taxon>
        <taxon>Pterygota</taxon>
        <taxon>Palaeoptera</taxon>
        <taxon>Ephemeroptera</taxon>
        <taxon>Pisciforma</taxon>
        <taxon>Baetidae</taxon>
        <taxon>Cloeon</taxon>
    </lineage>
</organism>
<dbReference type="GO" id="GO:0005886">
    <property type="term" value="C:plasma membrane"/>
    <property type="evidence" value="ECO:0007669"/>
    <property type="project" value="TreeGrafter"/>
</dbReference>